<dbReference type="OrthoDB" id="411082at2759"/>
<evidence type="ECO:0000313" key="3">
    <source>
        <dbReference type="Proteomes" id="UP000654075"/>
    </source>
</evidence>
<organism evidence="2 3">
    <name type="scientific">Polarella glacialis</name>
    <name type="common">Dinoflagellate</name>
    <dbReference type="NCBI Taxonomy" id="89957"/>
    <lineage>
        <taxon>Eukaryota</taxon>
        <taxon>Sar</taxon>
        <taxon>Alveolata</taxon>
        <taxon>Dinophyceae</taxon>
        <taxon>Suessiales</taxon>
        <taxon>Suessiaceae</taxon>
        <taxon>Polarella</taxon>
    </lineage>
</organism>
<keyword evidence="3" id="KW-1185">Reference proteome</keyword>
<reference evidence="2" key="1">
    <citation type="submission" date="2021-02" db="EMBL/GenBank/DDBJ databases">
        <authorList>
            <person name="Dougan E. K."/>
            <person name="Rhodes N."/>
            <person name="Thang M."/>
            <person name="Chan C."/>
        </authorList>
    </citation>
    <scope>NUCLEOTIDE SEQUENCE</scope>
</reference>
<dbReference type="SUPFAM" id="SSF81995">
    <property type="entry name" value="beta-sandwich domain of Sec23/24"/>
    <property type="match status" value="1"/>
</dbReference>
<name>A0A813HN08_POLGL</name>
<feature type="compositionally biased region" description="Low complexity" evidence="1">
    <location>
        <begin position="83"/>
        <end position="106"/>
    </location>
</feature>
<dbReference type="AlphaFoldDB" id="A0A813HN08"/>
<evidence type="ECO:0000256" key="1">
    <source>
        <dbReference type="SAM" id="MobiDB-lite"/>
    </source>
</evidence>
<evidence type="ECO:0000313" key="2">
    <source>
        <dbReference type="EMBL" id="CAE8639103.1"/>
    </source>
</evidence>
<protein>
    <submittedName>
        <fullName evidence="2">Uncharacterized protein</fullName>
    </submittedName>
</protein>
<feature type="non-terminal residue" evidence="2">
    <location>
        <position position="610"/>
    </location>
</feature>
<sequence>MMYAYKKRDGWRCSFQVAGITGLLVLALFLLAMMASFESEMQHFPPLATEQRRDLLYPPGSMAEQQMNQRLKQQQQLQQHQQQQQQQQQQQDQQQQQQYQNQQQRQRNFRPLPGGDTGNESAGSFSRGWPVDALDNPGVRITRQRDALSTWVSSVATIQEVQTLLDIRSWITKDRAASIANKLNRITSGDGWFECGKEHAMCTCASPQIRYGHDKTWVEWAKPVHIDPKQPFFNVQCDNFNFGGTDPVPYILKTCECYGSSVQAKSMTKANERYCGDTCSKGNSMLYSAAPRERSKLCQRPTTHELLWSCDATSSRVPAKSHEHWEAQEFLDKSVKDMCENRKLTRYLDVYLDCDFAPQYLRHTDSDSEWQEEAFVTYIAGQPNSAHEWMANNLIRSVHLFSKRPIIVVVFDTVFRPPEWWREFPNLLVYRMQIGMPWPVAFNFNKIRAMIGARVIVGIELDLDQIVAPGIDVVFSATRKEVTQHYPFPIMPVHWMSRDAKPGEMFYEYGLHSWRYEHGMRWCHAHPSWTFWALAFYADVLLKRYLLGLTKGTATGRMWALSALKPIDMRALAAAEESSKSLKSYRLQGYMVEDEDMLNVELWLANASKS</sequence>
<proteinExistence type="predicted"/>
<gene>
    <name evidence="2" type="ORF">PGLA1383_LOCUS54163</name>
</gene>
<feature type="region of interest" description="Disordered" evidence="1">
    <location>
        <begin position="83"/>
        <end position="136"/>
    </location>
</feature>
<dbReference type="Proteomes" id="UP000654075">
    <property type="component" value="Unassembled WGS sequence"/>
</dbReference>
<dbReference type="EMBL" id="CAJNNV010032146">
    <property type="protein sequence ID" value="CAE8639103.1"/>
    <property type="molecule type" value="Genomic_DNA"/>
</dbReference>
<comment type="caution">
    <text evidence="2">The sequence shown here is derived from an EMBL/GenBank/DDBJ whole genome shotgun (WGS) entry which is preliminary data.</text>
</comment>
<accession>A0A813HN08</accession>